<dbReference type="EMBL" id="BAAAFI010000030">
    <property type="protein sequence ID" value="GAA0879706.1"/>
    <property type="molecule type" value="Genomic_DNA"/>
</dbReference>
<reference evidence="6" key="1">
    <citation type="journal article" date="2019" name="Int. J. Syst. Evol. Microbiol.">
        <title>The Global Catalogue of Microorganisms (GCM) 10K type strain sequencing project: providing services to taxonomists for standard genome sequencing and annotation.</title>
        <authorList>
            <consortium name="The Broad Institute Genomics Platform"/>
            <consortium name="The Broad Institute Genome Sequencing Center for Infectious Disease"/>
            <person name="Wu L."/>
            <person name="Ma J."/>
        </authorList>
    </citation>
    <scope>NUCLEOTIDE SEQUENCE [LARGE SCALE GENOMIC DNA]</scope>
    <source>
        <strain evidence="6">JCM 16112</strain>
    </source>
</reference>
<dbReference type="InterPro" id="IPR052700">
    <property type="entry name" value="Carb_kinase_PfkB-like"/>
</dbReference>
<accession>A0ABP3YEE7</accession>
<dbReference type="InterPro" id="IPR029056">
    <property type="entry name" value="Ribokinase-like"/>
</dbReference>
<proteinExistence type="inferred from homology"/>
<protein>
    <submittedName>
        <fullName evidence="5">Sugar kinase</fullName>
    </submittedName>
</protein>
<evidence type="ECO:0000256" key="1">
    <source>
        <dbReference type="ARBA" id="ARBA00010688"/>
    </source>
</evidence>
<dbReference type="Pfam" id="PF00294">
    <property type="entry name" value="PfkB"/>
    <property type="match status" value="1"/>
</dbReference>
<dbReference type="Gene3D" id="3.40.1190.20">
    <property type="match status" value="1"/>
</dbReference>
<gene>
    <name evidence="5" type="ORF">GCM10009119_26750</name>
</gene>
<organism evidence="5 6">
    <name type="scientific">Algoriphagus jejuensis</name>
    <dbReference type="NCBI Taxonomy" id="419934"/>
    <lineage>
        <taxon>Bacteria</taxon>
        <taxon>Pseudomonadati</taxon>
        <taxon>Bacteroidota</taxon>
        <taxon>Cytophagia</taxon>
        <taxon>Cytophagales</taxon>
        <taxon>Cyclobacteriaceae</taxon>
        <taxon>Algoriphagus</taxon>
    </lineage>
</organism>
<dbReference type="GO" id="GO:0016301">
    <property type="term" value="F:kinase activity"/>
    <property type="evidence" value="ECO:0007669"/>
    <property type="project" value="UniProtKB-KW"/>
</dbReference>
<dbReference type="PANTHER" id="PTHR43320">
    <property type="entry name" value="SUGAR KINASE"/>
    <property type="match status" value="1"/>
</dbReference>
<evidence type="ECO:0000313" key="6">
    <source>
        <dbReference type="Proteomes" id="UP001500469"/>
    </source>
</evidence>
<evidence type="ECO:0000256" key="2">
    <source>
        <dbReference type="ARBA" id="ARBA00022679"/>
    </source>
</evidence>
<feature type="domain" description="Carbohydrate kinase PfkB" evidence="4">
    <location>
        <begin position="1"/>
        <end position="306"/>
    </location>
</feature>
<dbReference type="PANTHER" id="PTHR43320:SF2">
    <property type="entry name" value="2-DEHYDRO-3-DEOXYGLUCONOKINASE_2-DEHYDRO-3-DEOXYGALACTONOKINASE"/>
    <property type="match status" value="1"/>
</dbReference>
<evidence type="ECO:0000256" key="3">
    <source>
        <dbReference type="ARBA" id="ARBA00022777"/>
    </source>
</evidence>
<dbReference type="InterPro" id="IPR011611">
    <property type="entry name" value="PfkB_dom"/>
</dbReference>
<dbReference type="CDD" id="cd01166">
    <property type="entry name" value="KdgK"/>
    <property type="match status" value="1"/>
</dbReference>
<comment type="similarity">
    <text evidence="1">Belongs to the carbohydrate kinase PfkB family.</text>
</comment>
<dbReference type="Proteomes" id="UP001500469">
    <property type="component" value="Unassembled WGS sequence"/>
</dbReference>
<keyword evidence="2" id="KW-0808">Transferase</keyword>
<evidence type="ECO:0000259" key="4">
    <source>
        <dbReference type="Pfam" id="PF00294"/>
    </source>
</evidence>
<keyword evidence="3 5" id="KW-0418">Kinase</keyword>
<dbReference type="SUPFAM" id="SSF53613">
    <property type="entry name" value="Ribokinase-like"/>
    <property type="match status" value="1"/>
</dbReference>
<sequence length="330" mass="36423">MKKIITLGEVMLRLSPPGNQRFFQSHSLDVEFGGSEANVGAAMAYWGLNVAHLTAFPDSEIGWAAAGQLRKNGIDTQFIPFIPGRIGIYFLENGAMQRSSQVIYDRAGSAFANFDGKDLNWDAIFDGASWFHWSGITPALSKECAELTLTSLREATKRGVTVSGDLNYRSNLWKFGKEPHEIMPQLMELTNVFIAGTRDFKQCLNVEIKNFEAAREMAFNRFPDLQYIVKTDRISQSSSHNTLSAVLYEEKNSHSSKSYDMTHIVDRVGTGDAFAGGLIYGLLHMEPKEAIEFAMAAGAIKHSVPGDVLLCSLQEVIDLASGEAVGKIKR</sequence>
<name>A0ABP3YEE7_9BACT</name>
<comment type="caution">
    <text evidence="5">The sequence shown here is derived from an EMBL/GenBank/DDBJ whole genome shotgun (WGS) entry which is preliminary data.</text>
</comment>
<dbReference type="RefSeq" id="WP_343852402.1">
    <property type="nucleotide sequence ID" value="NZ_BAAAFI010000030.1"/>
</dbReference>
<evidence type="ECO:0000313" key="5">
    <source>
        <dbReference type="EMBL" id="GAA0879706.1"/>
    </source>
</evidence>
<keyword evidence="6" id="KW-1185">Reference proteome</keyword>